<dbReference type="InterPro" id="IPR036259">
    <property type="entry name" value="MFS_trans_sf"/>
</dbReference>
<proteinExistence type="predicted"/>
<reference evidence="8" key="1">
    <citation type="journal article" date="2023" name="Mol. Phylogenet. Evol.">
        <title>Genome-scale phylogeny and comparative genomics of the fungal order Sordariales.</title>
        <authorList>
            <person name="Hensen N."/>
            <person name="Bonometti L."/>
            <person name="Westerberg I."/>
            <person name="Brannstrom I.O."/>
            <person name="Guillou S."/>
            <person name="Cros-Aarteil S."/>
            <person name="Calhoun S."/>
            <person name="Haridas S."/>
            <person name="Kuo A."/>
            <person name="Mondo S."/>
            <person name="Pangilinan J."/>
            <person name="Riley R."/>
            <person name="LaButti K."/>
            <person name="Andreopoulos B."/>
            <person name="Lipzen A."/>
            <person name="Chen C."/>
            <person name="Yan M."/>
            <person name="Daum C."/>
            <person name="Ng V."/>
            <person name="Clum A."/>
            <person name="Steindorff A."/>
            <person name="Ohm R.A."/>
            <person name="Martin F."/>
            <person name="Silar P."/>
            <person name="Natvig D.O."/>
            <person name="Lalanne C."/>
            <person name="Gautier V."/>
            <person name="Ament-Velasquez S.L."/>
            <person name="Kruys A."/>
            <person name="Hutchinson M.I."/>
            <person name="Powell A.J."/>
            <person name="Barry K."/>
            <person name="Miller A.N."/>
            <person name="Grigoriev I.V."/>
            <person name="Debuchy R."/>
            <person name="Gladieux P."/>
            <person name="Hiltunen Thoren M."/>
            <person name="Johannesson H."/>
        </authorList>
    </citation>
    <scope>NUCLEOTIDE SEQUENCE</scope>
    <source>
        <strain evidence="8">CBS 958.72</strain>
    </source>
</reference>
<name>A0AAE0KIF8_9PEZI</name>
<feature type="region of interest" description="Disordered" evidence="5">
    <location>
        <begin position="286"/>
        <end position="310"/>
    </location>
</feature>
<dbReference type="InterPro" id="IPR020846">
    <property type="entry name" value="MFS_dom"/>
</dbReference>
<feature type="transmembrane region" description="Helical" evidence="6">
    <location>
        <begin position="197"/>
        <end position="215"/>
    </location>
</feature>
<feature type="region of interest" description="Disordered" evidence="5">
    <location>
        <begin position="11"/>
        <end position="89"/>
    </location>
</feature>
<feature type="transmembrane region" description="Helical" evidence="6">
    <location>
        <begin position="478"/>
        <end position="499"/>
    </location>
</feature>
<feature type="compositionally biased region" description="Low complexity" evidence="5">
    <location>
        <begin position="645"/>
        <end position="654"/>
    </location>
</feature>
<feature type="region of interest" description="Disordered" evidence="5">
    <location>
        <begin position="643"/>
        <end position="666"/>
    </location>
</feature>
<dbReference type="PROSITE" id="PS50850">
    <property type="entry name" value="MFS"/>
    <property type="match status" value="1"/>
</dbReference>
<accession>A0AAE0KIF8</accession>
<evidence type="ECO:0000256" key="2">
    <source>
        <dbReference type="ARBA" id="ARBA00022692"/>
    </source>
</evidence>
<evidence type="ECO:0000256" key="3">
    <source>
        <dbReference type="ARBA" id="ARBA00022989"/>
    </source>
</evidence>
<keyword evidence="2 6" id="KW-0812">Transmembrane</keyword>
<feature type="transmembrane region" description="Helical" evidence="6">
    <location>
        <begin position="101"/>
        <end position="126"/>
    </location>
</feature>
<reference evidence="8" key="2">
    <citation type="submission" date="2023-06" db="EMBL/GenBank/DDBJ databases">
        <authorList>
            <consortium name="Lawrence Berkeley National Laboratory"/>
            <person name="Haridas S."/>
            <person name="Hensen N."/>
            <person name="Bonometti L."/>
            <person name="Westerberg I."/>
            <person name="Brannstrom I.O."/>
            <person name="Guillou S."/>
            <person name="Cros-Aarteil S."/>
            <person name="Calhoun S."/>
            <person name="Kuo A."/>
            <person name="Mondo S."/>
            <person name="Pangilinan J."/>
            <person name="Riley R."/>
            <person name="Labutti K."/>
            <person name="Andreopoulos B."/>
            <person name="Lipzen A."/>
            <person name="Chen C."/>
            <person name="Yanf M."/>
            <person name="Daum C."/>
            <person name="Ng V."/>
            <person name="Clum A."/>
            <person name="Steindorff A."/>
            <person name="Ohm R."/>
            <person name="Martin F."/>
            <person name="Silar P."/>
            <person name="Natvig D."/>
            <person name="Lalanne C."/>
            <person name="Gautier V."/>
            <person name="Ament-Velasquez S.L."/>
            <person name="Kruys A."/>
            <person name="Hutchinson M.I."/>
            <person name="Powell A.J."/>
            <person name="Barry K."/>
            <person name="Miller A.N."/>
            <person name="Grigoriev I.V."/>
            <person name="Debuchy R."/>
            <person name="Gladieux P."/>
            <person name="Thoren M.H."/>
            <person name="Johannesson H."/>
        </authorList>
    </citation>
    <scope>NUCLEOTIDE SEQUENCE</scope>
    <source>
        <strain evidence="8">CBS 958.72</strain>
    </source>
</reference>
<comment type="subcellular location">
    <subcellularLocation>
        <location evidence="1">Membrane</location>
        <topology evidence="1">Multi-pass membrane protein</topology>
    </subcellularLocation>
</comment>
<feature type="transmembrane region" description="Helical" evidence="6">
    <location>
        <begin position="167"/>
        <end position="185"/>
    </location>
</feature>
<feature type="transmembrane region" description="Helical" evidence="6">
    <location>
        <begin position="505"/>
        <end position="523"/>
    </location>
</feature>
<evidence type="ECO:0000259" key="7">
    <source>
        <dbReference type="PROSITE" id="PS50850"/>
    </source>
</evidence>
<dbReference type="GO" id="GO:0022857">
    <property type="term" value="F:transmembrane transporter activity"/>
    <property type="evidence" value="ECO:0007669"/>
    <property type="project" value="InterPro"/>
</dbReference>
<feature type="domain" description="Major facilitator superfamily (MFS) profile" evidence="7">
    <location>
        <begin position="101"/>
        <end position="598"/>
    </location>
</feature>
<keyword evidence="3 6" id="KW-1133">Transmembrane helix</keyword>
<keyword evidence="4 6" id="KW-0472">Membrane</keyword>
<dbReference type="Pfam" id="PF07690">
    <property type="entry name" value="MFS_1"/>
    <property type="match status" value="1"/>
</dbReference>
<sequence length="666" mass="71925">MFLAVKYVRKKLKERREREASEEVPEGPPTPTGGAFPHSQPLAQQPESDGPVDGTENGNSTAVASAAGPKPQTAAVKKAKEEESPEAKAEKKRRYKYRLKIVFGLTFPFMLQALDTTIIASALPFIARDFNEVSQLNWIISSFNLTSAAFLPFWAQIADVFGRHATLHATIIIMTIGSAICTGAPTSSFGVLLLGRALQGVGAAGVNICVRTILADRVSLAEYAMNYTVFAIVSAISFSVGPVAGGYLTQVSWRWCFAINLPVAAVAIVLVVVLLRKELLGPQPLPELGEAPPQPLPLPGEKTQSPPMAAPTRAATRRGRFLLRLATIDYGGQFLFLWGLGLVILALTWGGASYPWDSADVLAPLVIGVVLSAAWLLYQYAMVPGRVMARVFPRQRPMMPWRLLVQRDITLLFFINFSLGSAMFSIMYFMDLFFTLVQGNSASSSGIALLYFLPGLGVGAYTAIFFTNKWPRQTLPSLLLGAVASAVGITVIAVEIGTAQPRTPVLYAMMAIAGVGVGIRFNPGALHGLAYFPTMTAQISCLVSFAFPFGGTITLTLMSTVLNNRSGPNHVDPKSGIYWAFVAILPIMWVIVIITTFLGNVWIIPRDKNAEGEGAAHEVVHGAYLWSIIRGKKLERVRMSREDQSGVVSGGAVVPPEKQADVEAAR</sequence>
<organism evidence="8 9">
    <name type="scientific">Lasiosphaeria ovina</name>
    <dbReference type="NCBI Taxonomy" id="92902"/>
    <lineage>
        <taxon>Eukaryota</taxon>
        <taxon>Fungi</taxon>
        <taxon>Dikarya</taxon>
        <taxon>Ascomycota</taxon>
        <taxon>Pezizomycotina</taxon>
        <taxon>Sordariomycetes</taxon>
        <taxon>Sordariomycetidae</taxon>
        <taxon>Sordariales</taxon>
        <taxon>Lasiosphaeriaceae</taxon>
        <taxon>Lasiosphaeria</taxon>
    </lineage>
</organism>
<gene>
    <name evidence="8" type="ORF">B0T24DRAFT_222435</name>
</gene>
<feature type="compositionally biased region" description="Basic and acidic residues" evidence="5">
    <location>
        <begin position="78"/>
        <end position="89"/>
    </location>
</feature>
<dbReference type="InterPro" id="IPR011701">
    <property type="entry name" value="MFS"/>
</dbReference>
<keyword evidence="9" id="KW-1185">Reference proteome</keyword>
<feature type="transmembrane region" description="Helical" evidence="6">
    <location>
        <begin position="252"/>
        <end position="275"/>
    </location>
</feature>
<evidence type="ECO:0000256" key="5">
    <source>
        <dbReference type="SAM" id="MobiDB-lite"/>
    </source>
</evidence>
<feature type="transmembrane region" description="Helical" evidence="6">
    <location>
        <begin position="535"/>
        <end position="557"/>
    </location>
</feature>
<evidence type="ECO:0000256" key="4">
    <source>
        <dbReference type="ARBA" id="ARBA00023136"/>
    </source>
</evidence>
<dbReference type="EMBL" id="JAULSN010000003">
    <property type="protein sequence ID" value="KAK3376576.1"/>
    <property type="molecule type" value="Genomic_DNA"/>
</dbReference>
<comment type="caution">
    <text evidence="8">The sequence shown here is derived from an EMBL/GenBank/DDBJ whole genome shotgun (WGS) entry which is preliminary data.</text>
</comment>
<evidence type="ECO:0000256" key="1">
    <source>
        <dbReference type="ARBA" id="ARBA00004141"/>
    </source>
</evidence>
<dbReference type="AlphaFoldDB" id="A0AAE0KIF8"/>
<dbReference type="PANTHER" id="PTHR23501">
    <property type="entry name" value="MAJOR FACILITATOR SUPERFAMILY"/>
    <property type="match status" value="1"/>
</dbReference>
<feature type="transmembrane region" description="Helical" evidence="6">
    <location>
        <begin position="327"/>
        <end position="349"/>
    </location>
</feature>
<protein>
    <submittedName>
        <fullName evidence="8">Major facilitator superfamily domain-containing protein</fullName>
    </submittedName>
</protein>
<feature type="transmembrane region" description="Helical" evidence="6">
    <location>
        <begin position="227"/>
        <end position="246"/>
    </location>
</feature>
<feature type="transmembrane region" description="Helical" evidence="6">
    <location>
        <begin position="404"/>
        <end position="428"/>
    </location>
</feature>
<feature type="transmembrane region" description="Helical" evidence="6">
    <location>
        <begin position="138"/>
        <end position="155"/>
    </location>
</feature>
<feature type="transmembrane region" description="Helical" evidence="6">
    <location>
        <begin position="448"/>
        <end position="466"/>
    </location>
</feature>
<dbReference type="Proteomes" id="UP001287356">
    <property type="component" value="Unassembled WGS sequence"/>
</dbReference>
<evidence type="ECO:0000313" key="8">
    <source>
        <dbReference type="EMBL" id="KAK3376576.1"/>
    </source>
</evidence>
<dbReference type="Gene3D" id="1.20.1720.10">
    <property type="entry name" value="Multidrug resistance protein D"/>
    <property type="match status" value="1"/>
</dbReference>
<dbReference type="PANTHER" id="PTHR23501:SF39">
    <property type="entry name" value="MULTIDRUG TRANSPORTER, PUTATIVE (AFU_ORTHOLOGUE AFUA_1G05010)-RELATED"/>
    <property type="match status" value="1"/>
</dbReference>
<feature type="transmembrane region" description="Helical" evidence="6">
    <location>
        <begin position="577"/>
        <end position="598"/>
    </location>
</feature>
<evidence type="ECO:0000256" key="6">
    <source>
        <dbReference type="SAM" id="Phobius"/>
    </source>
</evidence>
<dbReference type="GO" id="GO:0005886">
    <property type="term" value="C:plasma membrane"/>
    <property type="evidence" value="ECO:0007669"/>
    <property type="project" value="TreeGrafter"/>
</dbReference>
<dbReference type="SUPFAM" id="SSF103473">
    <property type="entry name" value="MFS general substrate transporter"/>
    <property type="match status" value="2"/>
</dbReference>
<feature type="transmembrane region" description="Helical" evidence="6">
    <location>
        <begin position="361"/>
        <end position="383"/>
    </location>
</feature>
<evidence type="ECO:0000313" key="9">
    <source>
        <dbReference type="Proteomes" id="UP001287356"/>
    </source>
</evidence>